<name>A0A7I7TBG5_9MYCO</name>
<accession>A0A7I7TBG5</accession>
<keyword evidence="2" id="KW-0812">Transmembrane</keyword>
<keyword evidence="2" id="KW-1133">Transmembrane helix</keyword>
<dbReference type="KEGG" id="mhev:MHEL_48270"/>
<evidence type="ECO:0000256" key="2">
    <source>
        <dbReference type="SAM" id="Phobius"/>
    </source>
</evidence>
<feature type="domain" description="DUF2510" evidence="3">
    <location>
        <begin position="24"/>
        <end position="56"/>
    </location>
</feature>
<keyword evidence="2" id="KW-0472">Membrane</keyword>
<dbReference type="Proteomes" id="UP000467148">
    <property type="component" value="Chromosome"/>
</dbReference>
<reference evidence="4 5" key="1">
    <citation type="journal article" date="2019" name="Emerg. Microbes Infect.">
        <title>Comprehensive subspecies identification of 175 nontuberculous mycobacteria species based on 7547 genomic profiles.</title>
        <authorList>
            <person name="Matsumoto Y."/>
            <person name="Kinjo T."/>
            <person name="Motooka D."/>
            <person name="Nabeya D."/>
            <person name="Jung N."/>
            <person name="Uechi K."/>
            <person name="Horii T."/>
            <person name="Iida T."/>
            <person name="Fujita J."/>
            <person name="Nakamura S."/>
        </authorList>
    </citation>
    <scope>NUCLEOTIDE SEQUENCE [LARGE SCALE GENOMIC DNA]</scope>
    <source>
        <strain evidence="4 5">JCM 30396</strain>
    </source>
</reference>
<proteinExistence type="predicted"/>
<organism evidence="4 5">
    <name type="scientific">Mycolicibacterium helvum</name>
    <dbReference type="NCBI Taxonomy" id="1534349"/>
    <lineage>
        <taxon>Bacteria</taxon>
        <taxon>Bacillati</taxon>
        <taxon>Actinomycetota</taxon>
        <taxon>Actinomycetes</taxon>
        <taxon>Mycobacteriales</taxon>
        <taxon>Mycobacteriaceae</taxon>
        <taxon>Mycolicibacterium</taxon>
    </lineage>
</organism>
<dbReference type="RefSeq" id="WP_163750490.1">
    <property type="nucleotide sequence ID" value="NZ_AP022596.1"/>
</dbReference>
<keyword evidence="5" id="KW-1185">Reference proteome</keyword>
<gene>
    <name evidence="4" type="ORF">MHEL_48270</name>
</gene>
<evidence type="ECO:0000256" key="1">
    <source>
        <dbReference type="SAM" id="MobiDB-lite"/>
    </source>
</evidence>
<dbReference type="EMBL" id="AP022596">
    <property type="protein sequence ID" value="BBY66584.1"/>
    <property type="molecule type" value="Genomic_DNA"/>
</dbReference>
<feature type="region of interest" description="Disordered" evidence="1">
    <location>
        <begin position="1"/>
        <end position="32"/>
    </location>
</feature>
<feature type="transmembrane region" description="Helical" evidence="2">
    <location>
        <begin position="91"/>
        <end position="118"/>
    </location>
</feature>
<evidence type="ECO:0000259" key="3">
    <source>
        <dbReference type="Pfam" id="PF10708"/>
    </source>
</evidence>
<dbReference type="InterPro" id="IPR018929">
    <property type="entry name" value="DUF2510"/>
</dbReference>
<dbReference type="Pfam" id="PF10708">
    <property type="entry name" value="DUF2510"/>
    <property type="match status" value="1"/>
</dbReference>
<feature type="compositionally biased region" description="Basic residues" evidence="1">
    <location>
        <begin position="1"/>
        <end position="11"/>
    </location>
</feature>
<dbReference type="AlphaFoldDB" id="A0A7I7TBG5"/>
<protein>
    <recommendedName>
        <fullName evidence="3">DUF2510 domain-containing protein</fullName>
    </recommendedName>
</protein>
<feature type="transmembrane region" description="Helical" evidence="2">
    <location>
        <begin position="60"/>
        <end position="79"/>
    </location>
</feature>
<evidence type="ECO:0000313" key="5">
    <source>
        <dbReference type="Proteomes" id="UP000467148"/>
    </source>
</evidence>
<evidence type="ECO:0000313" key="4">
    <source>
        <dbReference type="EMBL" id="BBY66584.1"/>
    </source>
</evidence>
<sequence>MRRLVSRKHGWRSGETPPPPKPAPGWYADPRGGNGKRYFDGSRWTDQIAYAGDEPAKSGLAAGLLQLFLGYFGLGRFYLGYTSIGGIQLGLGLLGLFLTVFCFLGLVILAPLGIWVFIEGIMMIAGAIPDANGRKVR</sequence>